<evidence type="ECO:0000256" key="1">
    <source>
        <dbReference type="SAM" id="Phobius"/>
    </source>
</evidence>
<keyword evidence="1" id="KW-0472">Membrane</keyword>
<organism evidence="2 3">
    <name type="scientific">Glossina brevipalpis</name>
    <dbReference type="NCBI Taxonomy" id="37001"/>
    <lineage>
        <taxon>Eukaryota</taxon>
        <taxon>Metazoa</taxon>
        <taxon>Ecdysozoa</taxon>
        <taxon>Arthropoda</taxon>
        <taxon>Hexapoda</taxon>
        <taxon>Insecta</taxon>
        <taxon>Pterygota</taxon>
        <taxon>Neoptera</taxon>
        <taxon>Endopterygota</taxon>
        <taxon>Diptera</taxon>
        <taxon>Brachycera</taxon>
        <taxon>Muscomorpha</taxon>
        <taxon>Hippoboscoidea</taxon>
        <taxon>Glossinidae</taxon>
        <taxon>Glossina</taxon>
    </lineage>
</organism>
<dbReference type="EnsemblMetazoa" id="GBRI025012-RA">
    <property type="protein sequence ID" value="GBRI025012-PA"/>
    <property type="gene ID" value="GBRI025012"/>
</dbReference>
<reference evidence="2" key="2">
    <citation type="submission" date="2020-05" db="UniProtKB">
        <authorList>
            <consortium name="EnsemblMetazoa"/>
        </authorList>
    </citation>
    <scope>IDENTIFICATION</scope>
    <source>
        <strain evidence="2">IAEA</strain>
    </source>
</reference>
<keyword evidence="3" id="KW-1185">Reference proteome</keyword>
<dbReference type="VEuPathDB" id="VectorBase:GBRI025012"/>
<dbReference type="AlphaFoldDB" id="A0A1A9WMG2"/>
<evidence type="ECO:0000313" key="3">
    <source>
        <dbReference type="Proteomes" id="UP000091820"/>
    </source>
</evidence>
<proteinExistence type="predicted"/>
<accession>A0A1A9WMG2</accession>
<evidence type="ECO:0000313" key="2">
    <source>
        <dbReference type="EnsemblMetazoa" id="GBRI025012-PA"/>
    </source>
</evidence>
<protein>
    <submittedName>
        <fullName evidence="2">Uncharacterized protein</fullName>
    </submittedName>
</protein>
<name>A0A1A9WMG2_9MUSC</name>
<keyword evidence="1" id="KW-1133">Transmembrane helix</keyword>
<keyword evidence="1" id="KW-0812">Transmembrane</keyword>
<feature type="transmembrane region" description="Helical" evidence="1">
    <location>
        <begin position="41"/>
        <end position="60"/>
    </location>
</feature>
<sequence length="107" mass="12179">MPKNLDKKTRSKAAHAFLADCIAHPFKNYQHIALATHHLQILLFLWFVMSLAVAFLWTVLYCQSEILQFLETNGNISCRLRLVHLPKGVKDANVIANMSKTVAKTEM</sequence>
<dbReference type="Proteomes" id="UP000091820">
    <property type="component" value="Unassembled WGS sequence"/>
</dbReference>
<reference evidence="3" key="1">
    <citation type="submission" date="2014-03" db="EMBL/GenBank/DDBJ databases">
        <authorList>
            <person name="Aksoy S."/>
            <person name="Warren W."/>
            <person name="Wilson R.K."/>
        </authorList>
    </citation>
    <scope>NUCLEOTIDE SEQUENCE [LARGE SCALE GENOMIC DNA]</scope>
    <source>
        <strain evidence="3">IAEA</strain>
    </source>
</reference>